<evidence type="ECO:0000313" key="2">
    <source>
        <dbReference type="EMBL" id="ETW78825.1"/>
    </source>
</evidence>
<dbReference type="AlphaFoldDB" id="W4K0I1"/>
<dbReference type="Proteomes" id="UP000030671">
    <property type="component" value="Unassembled WGS sequence"/>
</dbReference>
<dbReference type="HOGENOM" id="CLU_912339_0_0_1"/>
<proteinExistence type="predicted"/>
<keyword evidence="3" id="KW-1185">Reference proteome</keyword>
<gene>
    <name evidence="2" type="ORF">HETIRDRAFT_104172</name>
</gene>
<evidence type="ECO:0000256" key="1">
    <source>
        <dbReference type="SAM" id="MobiDB-lite"/>
    </source>
</evidence>
<accession>W4K0I1</accession>
<dbReference type="KEGG" id="hir:HETIRDRAFT_104172"/>
<dbReference type="InParanoid" id="W4K0I1"/>
<evidence type="ECO:0000313" key="3">
    <source>
        <dbReference type="Proteomes" id="UP000030671"/>
    </source>
</evidence>
<dbReference type="RefSeq" id="XP_009549125.1">
    <property type="nucleotide sequence ID" value="XM_009550830.1"/>
</dbReference>
<sequence>MAFARPRVGRPRAVLRPTTPDAVFAHRPRRSANFHRGDARATWARLHRVSQLGEAGLVVPMPQSRYAPTLSPSALRIACGLTADHRYMLRRSGERTGQTGALSRWDSVRERGPAIASSRAIHSDTLLFPPKRTPAHASSIFALRVSDGPHTTAGRVRVSLRIRVPPRSSVAAPRPLPRLHCSFLDLDTGAKVVASTFFRFALAAAHMRSRNDHAGPVWPPSHVSTPSGPRPHPARAAEHESNRTLNGNSTVNIDVGISPYTPAYPAQAMCTPPKAQPLSVHAPLTSAVGTTLVSVALMPSSSTRQ</sequence>
<dbReference type="EMBL" id="KI925461">
    <property type="protein sequence ID" value="ETW78825.1"/>
    <property type="molecule type" value="Genomic_DNA"/>
</dbReference>
<dbReference type="GeneID" id="20665973"/>
<organism evidence="2 3">
    <name type="scientific">Heterobasidion irregulare (strain TC 32-1)</name>
    <dbReference type="NCBI Taxonomy" id="747525"/>
    <lineage>
        <taxon>Eukaryota</taxon>
        <taxon>Fungi</taxon>
        <taxon>Dikarya</taxon>
        <taxon>Basidiomycota</taxon>
        <taxon>Agaricomycotina</taxon>
        <taxon>Agaricomycetes</taxon>
        <taxon>Russulales</taxon>
        <taxon>Bondarzewiaceae</taxon>
        <taxon>Heterobasidion</taxon>
        <taxon>Heterobasidion annosum species complex</taxon>
    </lineage>
</organism>
<protein>
    <submittedName>
        <fullName evidence="2">Uncharacterized protein</fullName>
    </submittedName>
</protein>
<feature type="region of interest" description="Disordered" evidence="1">
    <location>
        <begin position="211"/>
        <end position="250"/>
    </location>
</feature>
<name>W4K0I1_HETIT</name>
<reference evidence="2 3" key="1">
    <citation type="journal article" date="2012" name="New Phytol.">
        <title>Insight into trade-off between wood decay and parasitism from the genome of a fungal forest pathogen.</title>
        <authorList>
            <person name="Olson A."/>
            <person name="Aerts A."/>
            <person name="Asiegbu F."/>
            <person name="Belbahri L."/>
            <person name="Bouzid O."/>
            <person name="Broberg A."/>
            <person name="Canback B."/>
            <person name="Coutinho P.M."/>
            <person name="Cullen D."/>
            <person name="Dalman K."/>
            <person name="Deflorio G."/>
            <person name="van Diepen L.T."/>
            <person name="Dunand C."/>
            <person name="Duplessis S."/>
            <person name="Durling M."/>
            <person name="Gonthier P."/>
            <person name="Grimwood J."/>
            <person name="Fossdal C.G."/>
            <person name="Hansson D."/>
            <person name="Henrissat B."/>
            <person name="Hietala A."/>
            <person name="Himmelstrand K."/>
            <person name="Hoffmeister D."/>
            <person name="Hogberg N."/>
            <person name="James T.Y."/>
            <person name="Karlsson M."/>
            <person name="Kohler A."/>
            <person name="Kues U."/>
            <person name="Lee Y.H."/>
            <person name="Lin Y.C."/>
            <person name="Lind M."/>
            <person name="Lindquist E."/>
            <person name="Lombard V."/>
            <person name="Lucas S."/>
            <person name="Lunden K."/>
            <person name="Morin E."/>
            <person name="Murat C."/>
            <person name="Park J."/>
            <person name="Raffaello T."/>
            <person name="Rouze P."/>
            <person name="Salamov A."/>
            <person name="Schmutz J."/>
            <person name="Solheim H."/>
            <person name="Stahlberg J."/>
            <person name="Velez H."/>
            <person name="de Vries R.P."/>
            <person name="Wiebenga A."/>
            <person name="Woodward S."/>
            <person name="Yakovlev I."/>
            <person name="Garbelotto M."/>
            <person name="Martin F."/>
            <person name="Grigoriev I.V."/>
            <person name="Stenlid J."/>
        </authorList>
    </citation>
    <scope>NUCLEOTIDE SEQUENCE [LARGE SCALE GENOMIC DNA]</scope>
    <source>
        <strain evidence="2 3">TC 32-1</strain>
    </source>
</reference>